<evidence type="ECO:0000256" key="4">
    <source>
        <dbReference type="ARBA" id="ARBA00023263"/>
    </source>
</evidence>
<keyword evidence="3" id="KW-0732">Signal</keyword>
<keyword evidence="5" id="KW-0472">Membrane</keyword>
<evidence type="ECO:0000256" key="3">
    <source>
        <dbReference type="ARBA" id="ARBA00022729"/>
    </source>
</evidence>
<organism evidence="6 7">
    <name type="scientific">Serratia liquefaciens</name>
    <dbReference type="NCBI Taxonomy" id="614"/>
    <lineage>
        <taxon>Bacteria</taxon>
        <taxon>Pseudomonadati</taxon>
        <taxon>Pseudomonadota</taxon>
        <taxon>Gammaproteobacteria</taxon>
        <taxon>Enterobacterales</taxon>
        <taxon>Yersiniaceae</taxon>
        <taxon>Serratia</taxon>
    </lineage>
</organism>
<keyword evidence="4" id="KW-0281">Fimbrium</keyword>
<keyword evidence="5" id="KW-1133">Transmembrane helix</keyword>
<keyword evidence="5" id="KW-0812">Transmembrane</keyword>
<name>A0A515D4G9_SERLI</name>
<comment type="subcellular location">
    <subcellularLocation>
        <location evidence="1">Fimbrium</location>
    </subcellularLocation>
</comment>
<proteinExistence type="inferred from homology"/>
<dbReference type="EMBL" id="CP033893">
    <property type="protein sequence ID" value="QDL35294.1"/>
    <property type="molecule type" value="Genomic_DNA"/>
</dbReference>
<dbReference type="Gene3D" id="2.60.40.1090">
    <property type="entry name" value="Fimbrial-type adhesion domain"/>
    <property type="match status" value="1"/>
</dbReference>
<gene>
    <name evidence="6" type="ORF">EGO53_27555</name>
</gene>
<evidence type="ECO:0000313" key="7">
    <source>
        <dbReference type="Proteomes" id="UP000317572"/>
    </source>
</evidence>
<evidence type="ECO:0000256" key="5">
    <source>
        <dbReference type="SAM" id="Phobius"/>
    </source>
</evidence>
<dbReference type="InterPro" id="IPR036937">
    <property type="entry name" value="Adhesion_dom_fimbrial_sf"/>
</dbReference>
<dbReference type="PANTHER" id="PTHR33420:SF3">
    <property type="entry name" value="FIMBRIAL SUBUNIT ELFA"/>
    <property type="match status" value="1"/>
</dbReference>
<dbReference type="SUPFAM" id="SSF49401">
    <property type="entry name" value="Bacterial adhesins"/>
    <property type="match status" value="1"/>
</dbReference>
<feature type="transmembrane region" description="Helical" evidence="5">
    <location>
        <begin position="20"/>
        <end position="42"/>
    </location>
</feature>
<evidence type="ECO:0000313" key="6">
    <source>
        <dbReference type="EMBL" id="QDL35294.1"/>
    </source>
</evidence>
<sequence length="217" mass="23025">MQGAKHCGGDDGYSRYLHRWIGLIIAALLMVLLTLVMMMLLIQQAQADGGEVDGANGVLLITGSLTESACRLDMASADQVVSLGSLGTAQLQQPGDRGASVLLELRLKDCLRIQTGQRDELVGKRAWGIEYPTGTVSFSALQDADTTGLVEVQGASGIALLLSDRQGKPVSLDLPGTPLMLSPGNNALVYRVTPVRTPAALQAGAYSAVIHFRLFYE</sequence>
<comment type="similarity">
    <text evidence="2">Belongs to the fimbrial protein family.</text>
</comment>
<protein>
    <submittedName>
        <fullName evidence="6">Type 1 fimbrial protein</fullName>
    </submittedName>
</protein>
<dbReference type="PANTHER" id="PTHR33420">
    <property type="entry name" value="FIMBRIAL SUBUNIT ELFA-RELATED"/>
    <property type="match status" value="1"/>
</dbReference>
<dbReference type="GO" id="GO:0043709">
    <property type="term" value="P:cell adhesion involved in single-species biofilm formation"/>
    <property type="evidence" value="ECO:0007669"/>
    <property type="project" value="TreeGrafter"/>
</dbReference>
<evidence type="ECO:0000256" key="1">
    <source>
        <dbReference type="ARBA" id="ARBA00004561"/>
    </source>
</evidence>
<dbReference type="InterPro" id="IPR008966">
    <property type="entry name" value="Adhesion_dom_sf"/>
</dbReference>
<dbReference type="GO" id="GO:0009289">
    <property type="term" value="C:pilus"/>
    <property type="evidence" value="ECO:0007669"/>
    <property type="project" value="UniProtKB-SubCell"/>
</dbReference>
<reference evidence="6 7" key="1">
    <citation type="submission" date="2018-11" db="EMBL/GenBank/DDBJ databases">
        <title>The first complete genome of Serratia liquefaciens isolated from metalophyte plant revel distinctness adaptive mechanisms in an extreme habitat.</title>
        <authorList>
            <person name="Caneschi W.L."/>
            <person name="Sanchez A.B."/>
            <person name="Felestrino E.B."/>
            <person name="Assis R.A.B."/>
            <person name="Lemes C.G.C."/>
            <person name="Cordeiro I.F."/>
            <person name="Fonseca N.P."/>
            <person name="Villa M."/>
            <person name="Vieira I.T."/>
            <person name="Moraes L.A."/>
            <person name="Kamino L.H.Y."/>
            <person name="do Carmo F."/>
            <person name="Garcia C.M."/>
            <person name="Almeida N.F."/>
            <person name="Silva R.S."/>
            <person name="Ferro J.A."/>
            <person name="Ferro M.I.T."/>
            <person name="Varani A.M."/>
            <person name="Ferreira R.M."/>
            <person name="dos Santos V.L."/>
            <person name="Silva U.C."/>
            <person name="Setubal J.C."/>
            <person name="Moreira L.M."/>
        </authorList>
    </citation>
    <scope>NUCLEOTIDE SEQUENCE [LARGE SCALE GENOMIC DNA]</scope>
    <source>
        <strain evidence="6 7">FG3</strain>
    </source>
</reference>
<dbReference type="InterPro" id="IPR050263">
    <property type="entry name" value="Bact_Fimbrial_Adh_Pro"/>
</dbReference>
<accession>A0A515D4G9</accession>
<evidence type="ECO:0000256" key="2">
    <source>
        <dbReference type="ARBA" id="ARBA00006671"/>
    </source>
</evidence>
<dbReference type="AlphaFoldDB" id="A0A515D4G9"/>
<dbReference type="Proteomes" id="UP000317572">
    <property type="component" value="Chromosome"/>
</dbReference>